<dbReference type="WBParaSite" id="NBR_0001943701-mRNA-1">
    <property type="protein sequence ID" value="NBR_0001943701-mRNA-1"/>
    <property type="gene ID" value="NBR_0001943701"/>
</dbReference>
<keyword evidence="2" id="KW-1185">Reference proteome</keyword>
<accession>A0A0N4YQB5</accession>
<reference evidence="3" key="1">
    <citation type="submission" date="2017-02" db="UniProtKB">
        <authorList>
            <consortium name="WormBaseParasite"/>
        </authorList>
    </citation>
    <scope>IDENTIFICATION</scope>
</reference>
<evidence type="ECO:0000313" key="2">
    <source>
        <dbReference type="Proteomes" id="UP000271162"/>
    </source>
</evidence>
<gene>
    <name evidence="1" type="ORF">NBR_LOCUS19438</name>
</gene>
<proteinExistence type="predicted"/>
<organism evidence="3">
    <name type="scientific">Nippostrongylus brasiliensis</name>
    <name type="common">Rat hookworm</name>
    <dbReference type="NCBI Taxonomy" id="27835"/>
    <lineage>
        <taxon>Eukaryota</taxon>
        <taxon>Metazoa</taxon>
        <taxon>Ecdysozoa</taxon>
        <taxon>Nematoda</taxon>
        <taxon>Chromadorea</taxon>
        <taxon>Rhabditida</taxon>
        <taxon>Rhabditina</taxon>
        <taxon>Rhabditomorpha</taxon>
        <taxon>Strongyloidea</taxon>
        <taxon>Heligmosomidae</taxon>
        <taxon>Nippostrongylus</taxon>
    </lineage>
</organism>
<sequence>MNELRKELDDDIADIADKHIRATAFVLNGRISKSLPHLLSPHPLTDFYLRTVGFCHLRWSFSTAVPSKAEDFPLHMVLSETTSLLKCMLHFVDNGEADTSS</sequence>
<name>A0A0N4YQB5_NIPBR</name>
<dbReference type="Proteomes" id="UP000271162">
    <property type="component" value="Unassembled WGS sequence"/>
</dbReference>
<evidence type="ECO:0000313" key="1">
    <source>
        <dbReference type="EMBL" id="VDL83172.1"/>
    </source>
</evidence>
<reference evidence="1 2" key="2">
    <citation type="submission" date="2018-11" db="EMBL/GenBank/DDBJ databases">
        <authorList>
            <consortium name="Pathogen Informatics"/>
        </authorList>
    </citation>
    <scope>NUCLEOTIDE SEQUENCE [LARGE SCALE GENOMIC DNA]</scope>
</reference>
<dbReference type="EMBL" id="UYSL01024179">
    <property type="protein sequence ID" value="VDL83172.1"/>
    <property type="molecule type" value="Genomic_DNA"/>
</dbReference>
<evidence type="ECO:0000313" key="3">
    <source>
        <dbReference type="WBParaSite" id="NBR_0001943701-mRNA-1"/>
    </source>
</evidence>
<dbReference type="AlphaFoldDB" id="A0A0N4YQB5"/>
<protein>
    <submittedName>
        <fullName evidence="3">NR LBD domain-containing protein</fullName>
    </submittedName>
</protein>